<feature type="domain" description="Integrase zinc-binding" evidence="1">
    <location>
        <begin position="158"/>
        <end position="215"/>
    </location>
</feature>
<organism evidence="2">
    <name type="scientific">Spongospora subterranea</name>
    <dbReference type="NCBI Taxonomy" id="70186"/>
    <lineage>
        <taxon>Eukaryota</taxon>
        <taxon>Sar</taxon>
        <taxon>Rhizaria</taxon>
        <taxon>Endomyxa</taxon>
        <taxon>Phytomyxea</taxon>
        <taxon>Plasmodiophorida</taxon>
        <taxon>Plasmodiophoridae</taxon>
        <taxon>Spongospora</taxon>
    </lineage>
</organism>
<dbReference type="FunFam" id="1.10.340.70:FF:000001">
    <property type="entry name" value="Retrovirus-related Pol polyprotein from transposon gypsy-like Protein"/>
    <property type="match status" value="1"/>
</dbReference>
<dbReference type="PANTHER" id="PTHR47266">
    <property type="entry name" value="ENDONUCLEASE-RELATED"/>
    <property type="match status" value="1"/>
</dbReference>
<dbReference type="EMBL" id="HACM01007345">
    <property type="protein sequence ID" value="CRZ07787.1"/>
    <property type="molecule type" value="Transcribed_RNA"/>
</dbReference>
<evidence type="ECO:0000259" key="1">
    <source>
        <dbReference type="Pfam" id="PF17921"/>
    </source>
</evidence>
<dbReference type="InterPro" id="IPR041588">
    <property type="entry name" value="Integrase_H2C2"/>
</dbReference>
<reference evidence="2" key="1">
    <citation type="submission" date="2015-04" db="EMBL/GenBank/DDBJ databases">
        <title>The genome sequence of the plant pathogenic Rhizarian Plasmodiophora brassicae reveals insights in its biotrophic life cycle and the origin of chitin synthesis.</title>
        <authorList>
            <person name="Schwelm A."/>
            <person name="Fogelqvist J."/>
            <person name="Knaust A."/>
            <person name="Julke S."/>
            <person name="Lilja T."/>
            <person name="Dhandapani V."/>
            <person name="Bonilla-Rosso G."/>
            <person name="Karlsson M."/>
            <person name="Shevchenko A."/>
            <person name="Choi S.R."/>
            <person name="Kim H.G."/>
            <person name="Park J.Y."/>
            <person name="Lim Y.P."/>
            <person name="Ludwig-Muller J."/>
            <person name="Dixelius C."/>
        </authorList>
    </citation>
    <scope>NUCLEOTIDE SEQUENCE</scope>
    <source>
        <tissue evidence="2">Potato root galls</tissue>
    </source>
</reference>
<name>A0A0H5R1F6_9EUKA</name>
<dbReference type="AlphaFoldDB" id="A0A0H5R1F6"/>
<dbReference type="EMBL" id="HACM01007325">
    <property type="protein sequence ID" value="CRZ07767.1"/>
    <property type="molecule type" value="Transcribed_RNA"/>
</dbReference>
<sequence length="284" mass="32341">DCQVPRTAPASQREYLALLRRRLRAAWTLAERSAAEAYRASAEQANRDRGVENINADALSRLKGYTPEAGDPLINDVTQDERDDIIDVSWAINNVESTDRSTAALRQRQWDDETWRPLIDKVNFESREAELCFKGEQGVDSDTAKSGDRTATFQVCIPVNDRPARLKLAHDGLLGAHLGGRRTLERLQADAYWLNMSRDAARYVRNCLACQQAKTTVSSRQGRRQTFEEGMAREPWQVVHIDHVVNLPTTARGCKPVLSATVDLRTRRFSYRSSHCRPRNRRRH</sequence>
<dbReference type="EMBL" id="HACM01007330">
    <property type="protein sequence ID" value="CRZ07772.1"/>
    <property type="molecule type" value="Transcribed_RNA"/>
</dbReference>
<evidence type="ECO:0000313" key="2">
    <source>
        <dbReference type="EMBL" id="CRZ07772.1"/>
    </source>
</evidence>
<accession>A0A0H5R1F6</accession>
<feature type="non-terminal residue" evidence="2">
    <location>
        <position position="1"/>
    </location>
</feature>
<protein>
    <recommendedName>
        <fullName evidence="1">Integrase zinc-binding domain-containing protein</fullName>
    </recommendedName>
</protein>
<proteinExistence type="predicted"/>
<dbReference type="Gene3D" id="1.10.340.70">
    <property type="match status" value="1"/>
</dbReference>
<dbReference type="InterPro" id="IPR052160">
    <property type="entry name" value="Gypsy_RT_Integrase-like"/>
</dbReference>
<dbReference type="Pfam" id="PF17921">
    <property type="entry name" value="Integrase_H2C2"/>
    <property type="match status" value="1"/>
</dbReference>